<protein>
    <submittedName>
        <fullName evidence="3">DUF4307 domain-containing protein</fullName>
    </submittedName>
</protein>
<dbReference type="InterPro" id="IPR025443">
    <property type="entry name" value="DUF4307"/>
</dbReference>
<organism evidence="3 4">
    <name type="scientific">Corynebacterium stercoris</name>
    <dbReference type="NCBI Taxonomy" id="2943490"/>
    <lineage>
        <taxon>Bacteria</taxon>
        <taxon>Bacillati</taxon>
        <taxon>Actinomycetota</taxon>
        <taxon>Actinomycetes</taxon>
        <taxon>Mycobacteriales</taxon>
        <taxon>Corynebacteriaceae</taxon>
        <taxon>Corynebacterium</taxon>
    </lineage>
</organism>
<dbReference type="Pfam" id="PF14155">
    <property type="entry name" value="DUF4307"/>
    <property type="match status" value="1"/>
</dbReference>
<keyword evidence="4" id="KW-1185">Reference proteome</keyword>
<feature type="transmembrane region" description="Helical" evidence="2">
    <location>
        <begin position="32"/>
        <end position="53"/>
    </location>
</feature>
<dbReference type="RefSeq" id="WP_253577539.1">
    <property type="nucleotide sequence ID" value="NZ_JAMFTQ010000005.1"/>
</dbReference>
<dbReference type="Proteomes" id="UP001204000">
    <property type="component" value="Unassembled WGS sequence"/>
</dbReference>
<evidence type="ECO:0000313" key="3">
    <source>
        <dbReference type="EMBL" id="MCP1387742.1"/>
    </source>
</evidence>
<comment type="caution">
    <text evidence="3">The sequence shown here is derived from an EMBL/GenBank/DDBJ whole genome shotgun (WGS) entry which is preliminary data.</text>
</comment>
<reference evidence="3" key="1">
    <citation type="submission" date="2022-05" db="EMBL/GenBank/DDBJ databases">
        <title>Corynebacterium sp. TA-R-1 sp. nov., isolated from human feces.</title>
        <authorList>
            <person name="Shamsuzzaman M."/>
            <person name="Dahal R.H."/>
        </authorList>
    </citation>
    <scope>NUCLEOTIDE SEQUENCE</scope>
    <source>
        <strain evidence="3">TA-R-1</strain>
    </source>
</reference>
<feature type="region of interest" description="Disordered" evidence="1">
    <location>
        <begin position="1"/>
        <end position="24"/>
    </location>
</feature>
<keyword evidence="2" id="KW-1133">Transmembrane helix</keyword>
<keyword evidence="2" id="KW-0812">Transmembrane</keyword>
<name>A0ABT1G1M9_9CORY</name>
<evidence type="ECO:0000313" key="4">
    <source>
        <dbReference type="Proteomes" id="UP001204000"/>
    </source>
</evidence>
<dbReference type="EMBL" id="JAMFTQ010000005">
    <property type="protein sequence ID" value="MCP1387742.1"/>
    <property type="molecule type" value="Genomic_DNA"/>
</dbReference>
<keyword evidence="2" id="KW-0472">Membrane</keyword>
<accession>A0ABT1G1M9</accession>
<proteinExistence type="predicted"/>
<evidence type="ECO:0000256" key="2">
    <source>
        <dbReference type="SAM" id="Phobius"/>
    </source>
</evidence>
<sequence>MSTTQPTSSGAQPRPRSRYGSATGGGGVSGKVVAVFAVAMLALLVIMGARAFIQAQSRPVTAEFISQERIDDSTGRLWIEVDRKDTSQDAYCIVFAVDYEHNEIGRREVVIPAGGDKLQRLAVDLPTRSPIASGRVYGCSENVPFYMDTGTTYLDAR</sequence>
<evidence type="ECO:0000256" key="1">
    <source>
        <dbReference type="SAM" id="MobiDB-lite"/>
    </source>
</evidence>
<gene>
    <name evidence="3" type="ORF">M5J20_06005</name>
</gene>
<feature type="compositionally biased region" description="Polar residues" evidence="1">
    <location>
        <begin position="1"/>
        <end position="11"/>
    </location>
</feature>